<evidence type="ECO:0000259" key="8">
    <source>
        <dbReference type="PROSITE" id="PS51671"/>
    </source>
</evidence>
<organism evidence="10 11">
    <name type="scientific">Mesosutterella multiformis</name>
    <dbReference type="NCBI Taxonomy" id="2259133"/>
    <lineage>
        <taxon>Bacteria</taxon>
        <taxon>Pseudomonadati</taxon>
        <taxon>Pseudomonadota</taxon>
        <taxon>Betaproteobacteria</taxon>
        <taxon>Burkholderiales</taxon>
        <taxon>Sutterellaceae</taxon>
        <taxon>Mesosutterella</taxon>
    </lineage>
</organism>
<feature type="region of interest" description="Uridylyltransferase" evidence="7">
    <location>
        <begin position="1"/>
        <end position="315"/>
    </location>
</feature>
<dbReference type="PIRSF" id="PIRSF006288">
    <property type="entry name" value="PII_uridyltransf"/>
    <property type="match status" value="1"/>
</dbReference>
<evidence type="ECO:0000256" key="4">
    <source>
        <dbReference type="ARBA" id="ARBA00022801"/>
    </source>
</evidence>
<dbReference type="RefSeq" id="WP_116270220.1">
    <property type="nucleotide sequence ID" value="NZ_BGZJ01000001.1"/>
</dbReference>
<dbReference type="CDD" id="cd00077">
    <property type="entry name" value="HDc"/>
    <property type="match status" value="1"/>
</dbReference>
<comment type="domain">
    <text evidence="7">Has four distinct domains: an N-terminal nucleotidyltransferase (NT) domain responsible for UTase activity, a central HD domain that encodes UR activity, and two C-terminal ACT domains that seem to have a role in glutamine sensing.</text>
</comment>
<evidence type="ECO:0000259" key="9">
    <source>
        <dbReference type="PROSITE" id="PS51831"/>
    </source>
</evidence>
<feature type="domain" description="ACT" evidence="8">
    <location>
        <begin position="779"/>
        <end position="856"/>
    </location>
</feature>
<dbReference type="CDD" id="cd05401">
    <property type="entry name" value="NT_GlnE_GlnD_like"/>
    <property type="match status" value="1"/>
</dbReference>
<dbReference type="NCBIfam" id="TIGR01693">
    <property type="entry name" value="UTase_glnD"/>
    <property type="match status" value="1"/>
</dbReference>
<dbReference type="Gene3D" id="1.20.120.330">
    <property type="entry name" value="Nucleotidyltransferases domain 2"/>
    <property type="match status" value="1"/>
</dbReference>
<dbReference type="InterPro" id="IPR006674">
    <property type="entry name" value="HD_domain"/>
</dbReference>
<dbReference type="CDD" id="cd04899">
    <property type="entry name" value="ACT_ACR-UUR-like_2"/>
    <property type="match status" value="1"/>
</dbReference>
<sequence length="860" mass="96680">MRMVSENRRIFDAEREQLIEAFKRDHDSAKLLSSTSAATDRAVLREFAAHTLPDGIALVAVGGYGRAEMFPYSDLDLLVLVPPGLTEEERSPIQSFITSLWDLGLTVGATERTVTECLAAASDITVCTSLLESRFIGGSRALFDEFQCEFTMQLVPRDFFRDKMLEMHQRHARAGDSPYALEPNVKENPGGLRDLQVFMWVARASGFGKSLQDFAAHGLITTKEAAELRRAMVFLQKLRVYLHIEAHRHEDRLLFDLQAAVAADLGFKDSEAFRASEALMKSYYRNAKSVIQLSLILLQVLSEKYTGKNAAPIRPIDSEFGLWGEELDLLRRGVFDRHPEAMLRAFYLRATWPGISRESTALLRALWHTLRNPDVNLAPTDEGRKIFLDILKLDKGVYRTLRNMNTWGILDHILPPWARIDGQMQHDLFHVYTVDQHTIQVIRGLRHLVYAEHAHEFPLLSQLMAELPDTWRLIVAALFHDIGKGRGGDHSKIGEEEVREFCRSYGITPEDTEFIAFLVRDHLTMSHVAQKEDISDPAVLQRFADRVGTSDRLKALYLLTVSDIRATGPKVWNNWKGQLLERLYFHAAALLGGAAPTRSSILEMRKSTALDIAMASGLTEEDCTKLWEKLDVAYFLRHTPEDIAWHATELCRSNGEFPLVRVRMTPHRMYEVLVCADDEKGLFLKLVSALQKSSLSVLDARIHTTRDGKALDTFLAMDAGKRPEPQEVFEIASSNILDSLSGRRALPPVRLGPLSRRSKHFPIRPQVLIEPDASGTTYLLTLSCNDRLGLLYAISSVLSRFGVNLQTAKISTLGERVEDIFQISGDILADSNVCLKIAAELIETIAPAEKSAGASRITKR</sequence>
<name>A0A388SCA5_9BURK</name>
<dbReference type="HAMAP" id="MF_00277">
    <property type="entry name" value="PII_uridylyl_transf"/>
    <property type="match status" value="1"/>
</dbReference>
<dbReference type="SUPFAM" id="SSF109604">
    <property type="entry name" value="HD-domain/PDEase-like"/>
    <property type="match status" value="1"/>
</dbReference>
<evidence type="ECO:0000313" key="10">
    <source>
        <dbReference type="EMBL" id="GBO93938.1"/>
    </source>
</evidence>
<dbReference type="Proteomes" id="UP000266091">
    <property type="component" value="Unassembled WGS sequence"/>
</dbReference>
<dbReference type="SUPFAM" id="SSF81593">
    <property type="entry name" value="Nucleotidyltransferase substrate binding subunit/domain"/>
    <property type="match status" value="1"/>
</dbReference>
<dbReference type="SUPFAM" id="SSF55021">
    <property type="entry name" value="ACT-like"/>
    <property type="match status" value="1"/>
</dbReference>
<dbReference type="Pfam" id="PF08335">
    <property type="entry name" value="GlnD_UR_UTase"/>
    <property type="match status" value="1"/>
</dbReference>
<keyword evidence="4 7" id="KW-0378">Hydrolase</keyword>
<evidence type="ECO:0000256" key="7">
    <source>
        <dbReference type="HAMAP-Rule" id="MF_00277"/>
    </source>
</evidence>
<keyword evidence="2 7" id="KW-0548">Nucleotidyltransferase</keyword>
<dbReference type="AlphaFoldDB" id="A0A388SCA5"/>
<dbReference type="InterPro" id="IPR045865">
    <property type="entry name" value="ACT-like_dom_sf"/>
</dbReference>
<dbReference type="PANTHER" id="PTHR47320">
    <property type="entry name" value="BIFUNCTIONAL URIDYLYLTRANSFERASE/URIDYLYL-REMOVING ENZYME"/>
    <property type="match status" value="1"/>
</dbReference>
<comment type="catalytic activity">
    <reaction evidence="7">
        <text>[protein-PII]-L-tyrosine + UTP = [protein-PII]-uridylyl-L-tyrosine + diphosphate</text>
        <dbReference type="Rhea" id="RHEA:13673"/>
        <dbReference type="Rhea" id="RHEA-COMP:12147"/>
        <dbReference type="Rhea" id="RHEA-COMP:12148"/>
        <dbReference type="ChEBI" id="CHEBI:33019"/>
        <dbReference type="ChEBI" id="CHEBI:46398"/>
        <dbReference type="ChEBI" id="CHEBI:46858"/>
        <dbReference type="ChEBI" id="CHEBI:90602"/>
        <dbReference type="EC" id="2.7.7.59"/>
    </reaction>
</comment>
<dbReference type="SMART" id="SM00471">
    <property type="entry name" value="HDc"/>
    <property type="match status" value="1"/>
</dbReference>
<dbReference type="InterPro" id="IPR003607">
    <property type="entry name" value="HD/PDEase_dom"/>
</dbReference>
<gene>
    <name evidence="7 10" type="primary">glnD</name>
    <name evidence="10" type="ORF">MESMUL_12920</name>
</gene>
<accession>A0A388SCA5</accession>
<dbReference type="Pfam" id="PF01909">
    <property type="entry name" value="NTP_transf_2"/>
    <property type="match status" value="1"/>
</dbReference>
<comment type="function">
    <text evidence="7">Modifies, by uridylylation and deuridylylation, the PII regulatory proteins (GlnB and homologs), in response to the nitrogen status of the cell that GlnD senses through the glutamine level. Under low glutamine levels, catalyzes the conversion of the PII proteins and UTP to PII-UMP and PPi, while under higher glutamine levels, GlnD hydrolyzes PII-UMP to PII and UMP (deuridylylation). Thus, controls uridylylation state and activity of the PII proteins, and plays an important role in the regulation of nitrogen metabolism.</text>
</comment>
<dbReference type="OrthoDB" id="9758038at2"/>
<dbReference type="InterPro" id="IPR013546">
    <property type="entry name" value="PII_UdlTrfase/GS_AdlTrfase"/>
</dbReference>
<comment type="caution">
    <text evidence="7">Lacks conserved residue(s) required for the propagation of feature annotation.</text>
</comment>
<proteinExistence type="inferred from homology"/>
<keyword evidence="3" id="KW-0677">Repeat</keyword>
<keyword evidence="6 7" id="KW-0511">Multifunctional enzyme</keyword>
<comment type="activity regulation">
    <text evidence="7">Uridylyltransferase (UTase) activity is inhibited by glutamine, while glutamine activates uridylyl-removing (UR) activity.</text>
</comment>
<evidence type="ECO:0000256" key="2">
    <source>
        <dbReference type="ARBA" id="ARBA00022695"/>
    </source>
</evidence>
<dbReference type="Pfam" id="PF01966">
    <property type="entry name" value="HD"/>
    <property type="match status" value="1"/>
</dbReference>
<dbReference type="Gene3D" id="3.30.70.260">
    <property type="match status" value="1"/>
</dbReference>
<comment type="catalytic activity">
    <reaction evidence="7">
        <text>[protein-PII]-uridylyl-L-tyrosine + H2O = [protein-PII]-L-tyrosine + UMP + H(+)</text>
        <dbReference type="Rhea" id="RHEA:48600"/>
        <dbReference type="Rhea" id="RHEA-COMP:12147"/>
        <dbReference type="Rhea" id="RHEA-COMP:12148"/>
        <dbReference type="ChEBI" id="CHEBI:15377"/>
        <dbReference type="ChEBI" id="CHEBI:15378"/>
        <dbReference type="ChEBI" id="CHEBI:46858"/>
        <dbReference type="ChEBI" id="CHEBI:57865"/>
        <dbReference type="ChEBI" id="CHEBI:90602"/>
    </reaction>
</comment>
<dbReference type="InterPro" id="IPR010043">
    <property type="entry name" value="UTase/UR"/>
</dbReference>
<dbReference type="EC" id="3.1.4.-" evidence="7"/>
<reference evidence="10 11" key="1">
    <citation type="journal article" date="2018" name="Int. J. Syst. Evol. Microbiol.">
        <title>Mesosutterella multiformis gen. nov., sp. nov., a member of the family Sutterellaceae and Sutterella megalosphaeroides sp. nov., isolated from human faeces.</title>
        <authorList>
            <person name="Sakamoto M."/>
            <person name="Ikeyama N."/>
            <person name="Kunihiro T."/>
            <person name="Iino T."/>
            <person name="Yuki M."/>
            <person name="Ohkuma M."/>
        </authorList>
    </citation>
    <scope>NUCLEOTIDE SEQUENCE [LARGE SCALE GENOMIC DNA]</scope>
    <source>
        <strain evidence="10 11">4NBBH2</strain>
    </source>
</reference>
<keyword evidence="1 7" id="KW-0808">Transferase</keyword>
<comment type="similarity">
    <text evidence="7">Belongs to the GlnD family.</text>
</comment>
<comment type="caution">
    <text evidence="10">The sequence shown here is derived from an EMBL/GenBank/DDBJ whole genome shotgun (WGS) entry which is preliminary data.</text>
</comment>
<evidence type="ECO:0000256" key="3">
    <source>
        <dbReference type="ARBA" id="ARBA00022737"/>
    </source>
</evidence>
<dbReference type="PROSITE" id="PS51831">
    <property type="entry name" value="HD"/>
    <property type="match status" value="1"/>
</dbReference>
<protein>
    <recommendedName>
        <fullName evidence="7">Bifunctional uridylyltransferase/uridylyl-removing enzyme</fullName>
        <shortName evidence="7">UTase/UR</shortName>
    </recommendedName>
    <alternativeName>
        <fullName evidence="7">Bifunctional [protein-PII] modification enzyme</fullName>
    </alternativeName>
    <alternativeName>
        <fullName evidence="7">Bifunctional nitrogen sensor protein</fullName>
    </alternativeName>
    <domain>
        <recommendedName>
            <fullName evidence="7">[Protein-PII] uridylyltransferase</fullName>
            <shortName evidence="7">PII uridylyltransferase</shortName>
            <shortName evidence="7">UTase</shortName>
            <ecNumber evidence="7">2.7.7.59</ecNumber>
        </recommendedName>
    </domain>
    <domain>
        <recommendedName>
            <fullName evidence="7">[Protein-PII]-UMP uridylyl-removing enzyme</fullName>
            <shortName evidence="7">UR</shortName>
            <ecNumber evidence="7">3.1.4.-</ecNumber>
        </recommendedName>
    </domain>
</protein>
<dbReference type="InterPro" id="IPR043519">
    <property type="entry name" value="NT_sf"/>
</dbReference>
<feature type="domain" description="ACT" evidence="8">
    <location>
        <begin position="671"/>
        <end position="753"/>
    </location>
</feature>
<dbReference type="SUPFAM" id="SSF81301">
    <property type="entry name" value="Nucleotidyltransferase"/>
    <property type="match status" value="1"/>
</dbReference>
<evidence type="ECO:0000256" key="1">
    <source>
        <dbReference type="ARBA" id="ARBA00022679"/>
    </source>
</evidence>
<comment type="cofactor">
    <cofactor evidence="7">
        <name>Mg(2+)</name>
        <dbReference type="ChEBI" id="CHEBI:18420"/>
    </cofactor>
</comment>
<evidence type="ECO:0000313" key="11">
    <source>
        <dbReference type="Proteomes" id="UP000266091"/>
    </source>
</evidence>
<evidence type="ECO:0000256" key="5">
    <source>
        <dbReference type="ARBA" id="ARBA00022842"/>
    </source>
</evidence>
<dbReference type="PANTHER" id="PTHR47320:SF1">
    <property type="entry name" value="BIFUNCTIONAL URIDYLYLTRANSFERASE_URIDYLYL-REMOVING ENZYME"/>
    <property type="match status" value="1"/>
</dbReference>
<evidence type="ECO:0000256" key="6">
    <source>
        <dbReference type="ARBA" id="ARBA00023268"/>
    </source>
</evidence>
<dbReference type="InterPro" id="IPR002912">
    <property type="entry name" value="ACT_dom"/>
</dbReference>
<dbReference type="GO" id="GO:0006808">
    <property type="term" value="P:regulation of nitrogen utilization"/>
    <property type="evidence" value="ECO:0007669"/>
    <property type="project" value="UniProtKB-UniRule"/>
</dbReference>
<dbReference type="EMBL" id="BGZJ01000001">
    <property type="protein sequence ID" value="GBO93938.1"/>
    <property type="molecule type" value="Genomic_DNA"/>
</dbReference>
<dbReference type="CDD" id="cd04900">
    <property type="entry name" value="ACT_UUR-like_1"/>
    <property type="match status" value="1"/>
</dbReference>
<keyword evidence="11" id="KW-1185">Reference proteome</keyword>
<dbReference type="GO" id="GO:0008081">
    <property type="term" value="F:phosphoric diester hydrolase activity"/>
    <property type="evidence" value="ECO:0007669"/>
    <property type="project" value="UniProtKB-UniRule"/>
</dbReference>
<keyword evidence="5 7" id="KW-0460">Magnesium</keyword>
<feature type="domain" description="HD" evidence="9">
    <location>
        <begin position="434"/>
        <end position="550"/>
    </location>
</feature>
<dbReference type="InterPro" id="IPR002934">
    <property type="entry name" value="Polymerase_NTP_transf_dom"/>
</dbReference>
<dbReference type="GO" id="GO:0008773">
    <property type="term" value="F:[protein-PII] uridylyltransferase activity"/>
    <property type="evidence" value="ECO:0007669"/>
    <property type="project" value="UniProtKB-UniRule"/>
</dbReference>
<dbReference type="Gene3D" id="1.10.3090.10">
    <property type="entry name" value="cca-adding enzyme, domain 2"/>
    <property type="match status" value="1"/>
</dbReference>
<dbReference type="PROSITE" id="PS51671">
    <property type="entry name" value="ACT"/>
    <property type="match status" value="2"/>
</dbReference>
<dbReference type="EC" id="2.7.7.59" evidence="7"/>